<evidence type="ECO:0000256" key="5">
    <source>
        <dbReference type="NCBIfam" id="TIGR01378"/>
    </source>
</evidence>
<dbReference type="SUPFAM" id="SSF63862">
    <property type="entry name" value="Thiamin pyrophosphokinase, substrate-binding domain"/>
    <property type="match status" value="1"/>
</dbReference>
<evidence type="ECO:0000256" key="1">
    <source>
        <dbReference type="ARBA" id="ARBA00022679"/>
    </source>
</evidence>
<dbReference type="EC" id="2.7.6.2" evidence="5"/>
<dbReference type="InterPro" id="IPR036371">
    <property type="entry name" value="TPK_B1-bd_sf"/>
</dbReference>
<sequence>MRLQAGRLLCDDTVLALLAGQPPKSELLLQAVSGSSYLAAADGGAAIALSVGRRPDLLIGDFDSLSAARLAECREAGCEILTLPAAKDLTDGEFLLQTLYERGWRRFLILGALGGRIDQMLANISCAEKLAREEAEVLLIHDDVLLCPLYAENEPRELTLYGFGGKTLSLLSLSEVCDKIELSGFEYSLNGTLARRQTLGISNVVRSEAATIRLTGGSLLVCLNL</sequence>
<gene>
    <name evidence="7" type="ORF">IAB00_02220</name>
</gene>
<reference evidence="7" key="1">
    <citation type="submission" date="2020-10" db="EMBL/GenBank/DDBJ databases">
        <authorList>
            <person name="Gilroy R."/>
        </authorList>
    </citation>
    <scope>NUCLEOTIDE SEQUENCE</scope>
    <source>
        <strain evidence="7">2830</strain>
    </source>
</reference>
<reference evidence="7" key="2">
    <citation type="journal article" date="2021" name="PeerJ">
        <title>Extensive microbial diversity within the chicken gut microbiome revealed by metagenomics and culture.</title>
        <authorList>
            <person name="Gilroy R."/>
            <person name="Ravi A."/>
            <person name="Getino M."/>
            <person name="Pursley I."/>
            <person name="Horton D.L."/>
            <person name="Alikhan N.F."/>
            <person name="Baker D."/>
            <person name="Gharbi K."/>
            <person name="Hall N."/>
            <person name="Watson M."/>
            <person name="Adriaenssens E.M."/>
            <person name="Foster-Nyarko E."/>
            <person name="Jarju S."/>
            <person name="Secka A."/>
            <person name="Antonio M."/>
            <person name="Oren A."/>
            <person name="Chaudhuri R.R."/>
            <person name="La Ragione R."/>
            <person name="Hildebrand F."/>
            <person name="Pallen M.J."/>
        </authorList>
    </citation>
    <scope>NUCLEOTIDE SEQUENCE</scope>
    <source>
        <strain evidence="7">2830</strain>
    </source>
</reference>
<dbReference type="InterPro" id="IPR007373">
    <property type="entry name" value="Thiamin_PyroPKinase_B1-bd"/>
</dbReference>
<organism evidence="7 8">
    <name type="scientific">Candidatus Avidehalobacter gallistercoris</name>
    <dbReference type="NCBI Taxonomy" id="2840694"/>
    <lineage>
        <taxon>Bacteria</taxon>
        <taxon>Bacillati</taxon>
        <taxon>Bacillota</taxon>
        <taxon>Clostridia</taxon>
        <taxon>Eubacteriales</taxon>
        <taxon>Peptococcaceae</taxon>
        <taxon>Peptococcaceae incertae sedis</taxon>
        <taxon>Candidatus Avidehalobacter</taxon>
    </lineage>
</organism>
<keyword evidence="3" id="KW-0418">Kinase</keyword>
<dbReference type="AlphaFoldDB" id="A0A9D1HJA9"/>
<dbReference type="NCBIfam" id="TIGR01378">
    <property type="entry name" value="thi_PPkinase"/>
    <property type="match status" value="1"/>
</dbReference>
<feature type="domain" description="Thiamin pyrophosphokinase thiamin-binding" evidence="6">
    <location>
        <begin position="162"/>
        <end position="220"/>
    </location>
</feature>
<dbReference type="Proteomes" id="UP000824124">
    <property type="component" value="Unassembled WGS sequence"/>
</dbReference>
<keyword evidence="1 7" id="KW-0808">Transferase</keyword>
<dbReference type="GO" id="GO:0030975">
    <property type="term" value="F:thiamine binding"/>
    <property type="evidence" value="ECO:0007669"/>
    <property type="project" value="InterPro"/>
</dbReference>
<dbReference type="GO" id="GO:0006772">
    <property type="term" value="P:thiamine metabolic process"/>
    <property type="evidence" value="ECO:0007669"/>
    <property type="project" value="UniProtKB-UniRule"/>
</dbReference>
<dbReference type="SMART" id="SM00983">
    <property type="entry name" value="TPK_B1_binding"/>
    <property type="match status" value="1"/>
</dbReference>
<keyword evidence="2" id="KW-0547">Nucleotide-binding</keyword>
<dbReference type="InterPro" id="IPR053149">
    <property type="entry name" value="TPK"/>
</dbReference>
<evidence type="ECO:0000256" key="2">
    <source>
        <dbReference type="ARBA" id="ARBA00022741"/>
    </source>
</evidence>
<dbReference type="InterPro" id="IPR007371">
    <property type="entry name" value="TPK_catalytic"/>
</dbReference>
<dbReference type="GO" id="GO:0016301">
    <property type="term" value="F:kinase activity"/>
    <property type="evidence" value="ECO:0007669"/>
    <property type="project" value="UniProtKB-KW"/>
</dbReference>
<dbReference type="GO" id="GO:0009229">
    <property type="term" value="P:thiamine diphosphate biosynthetic process"/>
    <property type="evidence" value="ECO:0007669"/>
    <property type="project" value="InterPro"/>
</dbReference>
<evidence type="ECO:0000313" key="8">
    <source>
        <dbReference type="Proteomes" id="UP000824124"/>
    </source>
</evidence>
<dbReference type="PANTHER" id="PTHR41299:SF1">
    <property type="entry name" value="THIAMINE PYROPHOSPHOKINASE"/>
    <property type="match status" value="1"/>
</dbReference>
<keyword evidence="4" id="KW-0067">ATP-binding</keyword>
<dbReference type="InterPro" id="IPR036759">
    <property type="entry name" value="TPK_catalytic_sf"/>
</dbReference>
<dbReference type="GO" id="GO:0005524">
    <property type="term" value="F:ATP binding"/>
    <property type="evidence" value="ECO:0007669"/>
    <property type="project" value="UniProtKB-KW"/>
</dbReference>
<evidence type="ECO:0000256" key="4">
    <source>
        <dbReference type="ARBA" id="ARBA00022840"/>
    </source>
</evidence>
<evidence type="ECO:0000313" key="7">
    <source>
        <dbReference type="EMBL" id="HIU10057.1"/>
    </source>
</evidence>
<proteinExistence type="predicted"/>
<dbReference type="CDD" id="cd07995">
    <property type="entry name" value="TPK"/>
    <property type="match status" value="1"/>
</dbReference>
<evidence type="ECO:0000256" key="3">
    <source>
        <dbReference type="ARBA" id="ARBA00022777"/>
    </source>
</evidence>
<dbReference type="Gene3D" id="3.40.50.10240">
    <property type="entry name" value="Thiamin pyrophosphokinase, catalytic domain"/>
    <property type="match status" value="1"/>
</dbReference>
<dbReference type="EMBL" id="DVMH01000015">
    <property type="protein sequence ID" value="HIU10057.1"/>
    <property type="molecule type" value="Genomic_DNA"/>
</dbReference>
<dbReference type="GO" id="GO:0004788">
    <property type="term" value="F:thiamine diphosphokinase activity"/>
    <property type="evidence" value="ECO:0007669"/>
    <property type="project" value="UniProtKB-UniRule"/>
</dbReference>
<dbReference type="Pfam" id="PF04263">
    <property type="entry name" value="TPK_catalytic"/>
    <property type="match status" value="1"/>
</dbReference>
<dbReference type="PANTHER" id="PTHR41299">
    <property type="entry name" value="THIAMINE PYROPHOSPHOKINASE"/>
    <property type="match status" value="1"/>
</dbReference>
<protein>
    <recommendedName>
        <fullName evidence="5">Thiamine diphosphokinase</fullName>
        <ecNumber evidence="5">2.7.6.2</ecNumber>
    </recommendedName>
</protein>
<dbReference type="Pfam" id="PF04265">
    <property type="entry name" value="TPK_B1_binding"/>
    <property type="match status" value="1"/>
</dbReference>
<dbReference type="InterPro" id="IPR006282">
    <property type="entry name" value="Thi_PPkinase"/>
</dbReference>
<comment type="caution">
    <text evidence="7">The sequence shown here is derived from an EMBL/GenBank/DDBJ whole genome shotgun (WGS) entry which is preliminary data.</text>
</comment>
<evidence type="ECO:0000259" key="6">
    <source>
        <dbReference type="SMART" id="SM00983"/>
    </source>
</evidence>
<accession>A0A9D1HJA9</accession>
<dbReference type="SUPFAM" id="SSF63999">
    <property type="entry name" value="Thiamin pyrophosphokinase, catalytic domain"/>
    <property type="match status" value="1"/>
</dbReference>
<name>A0A9D1HJA9_9FIRM</name>